<dbReference type="RefSeq" id="XP_031570260.1">
    <property type="nucleotide sequence ID" value="XM_031714400.1"/>
</dbReference>
<dbReference type="Gene3D" id="1.25.40.10">
    <property type="entry name" value="Tetratricopeptide repeat domain"/>
    <property type="match status" value="1"/>
</dbReference>
<sequence length="380" mass="42989">MNDSELFSEGNEAFVDENYQLALQKYTNAIELNGFNPKYYVKRATTYFKLGNFRDACTDANVAIDLDSKNIKAHLRKGVSLFHLGEFADAKQAFEQGLQIDNENIEMKTWLSKCNSELGIKDSIPEKKQERVEPAGEESPNISAKQDTEGKEGQEEDIKKKQEEQKIHVRHDWYQTDTQVVVALMIKNCHAQNVNISYHEQALSGTVNIPTGGEYKLDFNLAHPINVKECKTRILQSKIELKLKKAQAIHWTTLEKTSEATKVKSFPTATTLPTASTSESKESIDIVHQYPSSRHVVKDWDRLAADITKDDDDEKQEGEAALSALFQKIYGDGGDAVKKAMNKSFIESGGTVLSTNWEEVQKSKVERKPPDGMEWKSWEH</sequence>
<dbReference type="InterPro" id="IPR013105">
    <property type="entry name" value="TPR_2"/>
</dbReference>
<proteinExistence type="inferred from homology"/>
<dbReference type="InterPro" id="IPR007052">
    <property type="entry name" value="CS_dom"/>
</dbReference>
<dbReference type="InParanoid" id="A0A6P8IW02"/>
<feature type="region of interest" description="Disordered" evidence="5">
    <location>
        <begin position="359"/>
        <end position="380"/>
    </location>
</feature>
<gene>
    <name evidence="9" type="primary">LOC116304637</name>
</gene>
<dbReference type="GeneID" id="116304637"/>
<feature type="domain" description="SGS" evidence="6">
    <location>
        <begin position="289"/>
        <end position="380"/>
    </location>
</feature>
<dbReference type="FunCoup" id="A0A6P8IW02">
    <property type="interactions" value="2362"/>
</dbReference>
<dbReference type="PROSITE" id="PS51048">
    <property type="entry name" value="SGS"/>
    <property type="match status" value="1"/>
</dbReference>
<evidence type="ECO:0000256" key="5">
    <source>
        <dbReference type="SAM" id="MobiDB-lite"/>
    </source>
</evidence>
<evidence type="ECO:0000256" key="4">
    <source>
        <dbReference type="PROSITE-ProRule" id="PRU00339"/>
    </source>
</evidence>
<dbReference type="InterPro" id="IPR019734">
    <property type="entry name" value="TPR_rpt"/>
</dbReference>
<dbReference type="Pfam" id="PF04969">
    <property type="entry name" value="CS"/>
    <property type="match status" value="1"/>
</dbReference>
<name>A0A6P8IW02_ACTTE</name>
<feature type="domain" description="CS" evidence="7">
    <location>
        <begin position="166"/>
        <end position="255"/>
    </location>
</feature>
<dbReference type="InterPro" id="IPR011990">
    <property type="entry name" value="TPR-like_helical_dom_sf"/>
</dbReference>
<dbReference type="GO" id="GO:0051087">
    <property type="term" value="F:protein-folding chaperone binding"/>
    <property type="evidence" value="ECO:0007669"/>
    <property type="project" value="InterPro"/>
</dbReference>
<reference evidence="9" key="1">
    <citation type="submission" date="2025-08" db="UniProtKB">
        <authorList>
            <consortium name="RefSeq"/>
        </authorList>
    </citation>
    <scope>IDENTIFICATION</scope>
    <source>
        <tissue evidence="9">Tentacle</tissue>
    </source>
</reference>
<keyword evidence="2" id="KW-0677">Repeat</keyword>
<evidence type="ECO:0000259" key="6">
    <source>
        <dbReference type="PROSITE" id="PS51048"/>
    </source>
</evidence>
<dbReference type="SMART" id="SM00028">
    <property type="entry name" value="TPR"/>
    <property type="match status" value="3"/>
</dbReference>
<dbReference type="AlphaFoldDB" id="A0A6P8IW02"/>
<feature type="compositionally biased region" description="Basic and acidic residues" evidence="5">
    <location>
        <begin position="122"/>
        <end position="134"/>
    </location>
</feature>
<keyword evidence="8" id="KW-1185">Reference proteome</keyword>
<dbReference type="PROSITE" id="PS51203">
    <property type="entry name" value="CS"/>
    <property type="match status" value="1"/>
</dbReference>
<organism evidence="8 9">
    <name type="scientific">Actinia tenebrosa</name>
    <name type="common">Australian red waratah sea anemone</name>
    <dbReference type="NCBI Taxonomy" id="6105"/>
    <lineage>
        <taxon>Eukaryota</taxon>
        <taxon>Metazoa</taxon>
        <taxon>Cnidaria</taxon>
        <taxon>Anthozoa</taxon>
        <taxon>Hexacorallia</taxon>
        <taxon>Actiniaria</taxon>
        <taxon>Actiniidae</taxon>
        <taxon>Actinia</taxon>
    </lineage>
</organism>
<dbReference type="InterPro" id="IPR044563">
    <property type="entry name" value="Sgt1-like"/>
</dbReference>
<dbReference type="OrthoDB" id="1898560at2759"/>
<evidence type="ECO:0000256" key="3">
    <source>
        <dbReference type="ARBA" id="ARBA00022803"/>
    </source>
</evidence>
<dbReference type="PANTHER" id="PTHR45862">
    <property type="entry name" value="PROTEIN SGT1 HOMOLOG"/>
    <property type="match status" value="1"/>
</dbReference>
<dbReference type="PROSITE" id="PS50005">
    <property type="entry name" value="TPR"/>
    <property type="match status" value="1"/>
</dbReference>
<feature type="compositionally biased region" description="Basic and acidic residues" evidence="5">
    <location>
        <begin position="146"/>
        <end position="166"/>
    </location>
</feature>
<accession>A0A6P8IW02</accession>
<dbReference type="Pfam" id="PF07719">
    <property type="entry name" value="TPR_2"/>
    <property type="match status" value="1"/>
</dbReference>
<dbReference type="Proteomes" id="UP000515163">
    <property type="component" value="Unplaced"/>
</dbReference>
<dbReference type="InterPro" id="IPR007699">
    <property type="entry name" value="SGS_dom"/>
</dbReference>
<evidence type="ECO:0000256" key="1">
    <source>
        <dbReference type="ARBA" id="ARBA00008509"/>
    </source>
</evidence>
<evidence type="ECO:0000313" key="8">
    <source>
        <dbReference type="Proteomes" id="UP000515163"/>
    </source>
</evidence>
<evidence type="ECO:0000256" key="2">
    <source>
        <dbReference type="ARBA" id="ARBA00022737"/>
    </source>
</evidence>
<feature type="region of interest" description="Disordered" evidence="5">
    <location>
        <begin position="122"/>
        <end position="166"/>
    </location>
</feature>
<dbReference type="KEGG" id="aten:116304637"/>
<dbReference type="Pfam" id="PF05002">
    <property type="entry name" value="SGS"/>
    <property type="match status" value="1"/>
</dbReference>
<dbReference type="SUPFAM" id="SSF48452">
    <property type="entry name" value="TPR-like"/>
    <property type="match status" value="1"/>
</dbReference>
<protein>
    <submittedName>
        <fullName evidence="9">Protein SGT1 homolog</fullName>
    </submittedName>
</protein>
<feature type="repeat" description="TPR" evidence="4">
    <location>
        <begin position="71"/>
        <end position="104"/>
    </location>
</feature>
<evidence type="ECO:0000313" key="9">
    <source>
        <dbReference type="RefSeq" id="XP_031570260.1"/>
    </source>
</evidence>
<comment type="similarity">
    <text evidence="1">Belongs to the SGT1 family.</text>
</comment>
<dbReference type="InterPro" id="IPR008978">
    <property type="entry name" value="HSP20-like_chaperone"/>
</dbReference>
<dbReference type="SUPFAM" id="SSF49764">
    <property type="entry name" value="HSP20-like chaperones"/>
    <property type="match status" value="1"/>
</dbReference>
<dbReference type="Gene3D" id="2.60.40.790">
    <property type="match status" value="1"/>
</dbReference>
<evidence type="ECO:0000259" key="7">
    <source>
        <dbReference type="PROSITE" id="PS51203"/>
    </source>
</evidence>
<dbReference type="GO" id="GO:0005737">
    <property type="term" value="C:cytoplasm"/>
    <property type="evidence" value="ECO:0007669"/>
    <property type="project" value="UniProtKB-ARBA"/>
</dbReference>
<keyword evidence="3 4" id="KW-0802">TPR repeat</keyword>
<dbReference type="FunFam" id="2.60.40.790:FF:000012">
    <property type="entry name" value="SGT1 homolog, MIS12 kinetochore complex assembly cochaperone"/>
    <property type="match status" value="1"/>
</dbReference>